<dbReference type="PANTHER" id="PTHR11254">
    <property type="entry name" value="HECT DOMAIN UBIQUITIN-PROTEIN LIGASE"/>
    <property type="match status" value="1"/>
</dbReference>
<dbReference type="Pfam" id="PF00632">
    <property type="entry name" value="HECT"/>
    <property type="match status" value="1"/>
</dbReference>
<dbReference type="GeneTree" id="ENSGT00940000156723"/>
<dbReference type="Gene3D" id="3.30.2160.10">
    <property type="entry name" value="Hect, E3 ligase catalytic domain"/>
    <property type="match status" value="1"/>
</dbReference>
<dbReference type="Ensembl" id="ENSEBUT00000016638.1">
    <property type="protein sequence ID" value="ENSEBUP00000016062.1"/>
    <property type="gene ID" value="ENSEBUG00000010082.1"/>
</dbReference>
<dbReference type="CDD" id="cd00078">
    <property type="entry name" value="HECTc"/>
    <property type="match status" value="1"/>
</dbReference>
<evidence type="ECO:0000313" key="10">
    <source>
        <dbReference type="Proteomes" id="UP000694388"/>
    </source>
</evidence>
<keyword evidence="5 6" id="KW-0833">Ubl conjugation pathway</keyword>
<dbReference type="InterPro" id="IPR000569">
    <property type="entry name" value="HECT_dom"/>
</dbReference>
<proteinExistence type="predicted"/>
<dbReference type="GO" id="GO:0000209">
    <property type="term" value="P:protein polyubiquitination"/>
    <property type="evidence" value="ECO:0007669"/>
    <property type="project" value="TreeGrafter"/>
</dbReference>
<protein>
    <recommendedName>
        <fullName evidence="3">HECT-type E3 ubiquitin transferase</fullName>
        <ecNumber evidence="3">2.3.2.26</ecNumber>
    </recommendedName>
</protein>
<keyword evidence="7" id="KW-1133">Transmembrane helix</keyword>
<feature type="domain" description="HECT" evidence="8">
    <location>
        <begin position="575"/>
        <end position="915"/>
    </location>
</feature>
<sequence length="915" mass="103768">MKWMTRSVDGCVKNFDVGVSFDESVQTMKNMKLVVLGAFSGLLVAVRLHGGRAQSLSMTMTTWLAGRRLSPFVADLLTNVENMILLVSIGSLLHLCWELGMRIISFMHHCRQRIGATPCHSFKDFLLGRYLDSRSCKIKFHWDDPHEVGHSMCFTVHLFYKNGRPYPAAHVSTLTICVCHHDTGMEVPLVQEVVSSSNIDAVHVRHRKQNVASSAALMPEHDRNVVTVSFVIRKAGKYMVLVRLKEDHVFGSPALKTFKSGPVDPNKTRILGRFSTLVLTEDTTHVFTMAPHDEYENPTDQGLNKEDDYALQLSEQIDGSSVSYVYEVCAIPDIWRLAVSLTVYQIGTYMASLQHCGRQISNGNFGIIVLSKDESVEVDRNVCRTGANICFEAYLDPSFHYPAWFCSGSQPSSPCKFVESQPGLLAQNPLKKPLANERTKKLKKVYCYVSPKQLVIKEFYFKLIPWRLATFRVCHGTKFSFRGLDPVNGLPTLLIDDGMQSPIEIACQERNVLAATYTRFLLRSIGGSESFQDKVNFFHQQVRQLHGKYLRRKVVLEVDRFSLLESSMSTTSNFSANDWLKNFEIRFKNEEAMDFGGPRREWFEKICKALFDPANNLFVSFQDTNQALVHPNPDHPTHLQLKTFEFAGRIVGKCLYETALGAASRQLVHARFTRSFLAQLIGLPMHYRYFKTDNQDFYKSKVSYILNNDISSMELTFSEEVYSAQGHLDQVVDLIQCGSTIPVTNDNKYFYLNQLAQYRLATKVRVEVESFLKGLNDLVPENLLIIFDENELELLMCGMGSIDVEDFQKHTVVQSYSNYFMKKVMPWFWTVVASLTQEELARLLQFSTGSSQLPPGGFLELTPTFQIIASTSHGTLPTAHTCFNQLCLPTYDSCQELHKMLKIAITEGSEGFGYV</sequence>
<dbReference type="GO" id="GO:0061630">
    <property type="term" value="F:ubiquitin protein ligase activity"/>
    <property type="evidence" value="ECO:0007669"/>
    <property type="project" value="UniProtKB-EC"/>
</dbReference>
<dbReference type="SMART" id="SM00119">
    <property type="entry name" value="HECTc"/>
    <property type="match status" value="1"/>
</dbReference>
<comment type="pathway">
    <text evidence="2">Protein modification; protein ubiquitination.</text>
</comment>
<dbReference type="InterPro" id="IPR050409">
    <property type="entry name" value="E3_ubiq-protein_ligase"/>
</dbReference>
<evidence type="ECO:0000313" key="9">
    <source>
        <dbReference type="Ensembl" id="ENSEBUP00000016062.1"/>
    </source>
</evidence>
<dbReference type="EC" id="2.3.2.26" evidence="3"/>
<evidence type="ECO:0000256" key="2">
    <source>
        <dbReference type="ARBA" id="ARBA00004906"/>
    </source>
</evidence>
<dbReference type="PROSITE" id="PS50237">
    <property type="entry name" value="HECT"/>
    <property type="match status" value="1"/>
</dbReference>
<dbReference type="AlphaFoldDB" id="A0A8C4WWS7"/>
<evidence type="ECO:0000256" key="4">
    <source>
        <dbReference type="ARBA" id="ARBA00022679"/>
    </source>
</evidence>
<keyword evidence="10" id="KW-1185">Reference proteome</keyword>
<dbReference type="SUPFAM" id="SSF81296">
    <property type="entry name" value="E set domains"/>
    <property type="match status" value="1"/>
</dbReference>
<dbReference type="Proteomes" id="UP000694388">
    <property type="component" value="Unplaced"/>
</dbReference>
<dbReference type="Gene3D" id="3.90.1750.10">
    <property type="entry name" value="Hect, E3 ligase catalytic domains"/>
    <property type="match status" value="1"/>
</dbReference>
<evidence type="ECO:0000256" key="3">
    <source>
        <dbReference type="ARBA" id="ARBA00012485"/>
    </source>
</evidence>
<accession>A0A8C4WWS7</accession>
<feature type="transmembrane region" description="Helical" evidence="7">
    <location>
        <begin position="33"/>
        <end position="50"/>
    </location>
</feature>
<evidence type="ECO:0000256" key="1">
    <source>
        <dbReference type="ARBA" id="ARBA00000885"/>
    </source>
</evidence>
<dbReference type="Pfam" id="PF25916">
    <property type="entry name" value="AREL1_PH-like"/>
    <property type="match status" value="1"/>
</dbReference>
<dbReference type="SUPFAM" id="SSF56204">
    <property type="entry name" value="Hect, E3 ligase catalytic domain"/>
    <property type="match status" value="1"/>
</dbReference>
<keyword evidence="7" id="KW-0812">Transmembrane</keyword>
<dbReference type="Ensembl" id="ENSEBUT00000016614.1">
    <property type="protein sequence ID" value="ENSEBUP00000016038.1"/>
    <property type="gene ID" value="ENSEBUG00000010082.1"/>
</dbReference>
<evidence type="ECO:0000259" key="8">
    <source>
        <dbReference type="PROSITE" id="PS50237"/>
    </source>
</evidence>
<keyword evidence="7" id="KW-0472">Membrane</keyword>
<dbReference type="PANTHER" id="PTHR11254:SF340">
    <property type="entry name" value="APOPTOSIS-RESISTANT E3 UBIQUITIN PROTEIN LIGASE 1"/>
    <property type="match status" value="1"/>
</dbReference>
<organism evidence="9 10">
    <name type="scientific">Eptatretus burgeri</name>
    <name type="common">Inshore hagfish</name>
    <dbReference type="NCBI Taxonomy" id="7764"/>
    <lineage>
        <taxon>Eukaryota</taxon>
        <taxon>Metazoa</taxon>
        <taxon>Chordata</taxon>
        <taxon>Craniata</taxon>
        <taxon>Vertebrata</taxon>
        <taxon>Cyclostomata</taxon>
        <taxon>Myxini</taxon>
        <taxon>Myxiniformes</taxon>
        <taxon>Myxinidae</taxon>
        <taxon>Eptatretinae</taxon>
        <taxon>Eptatretus</taxon>
    </lineage>
</organism>
<dbReference type="GO" id="GO:0006511">
    <property type="term" value="P:ubiquitin-dependent protein catabolic process"/>
    <property type="evidence" value="ECO:0007669"/>
    <property type="project" value="TreeGrafter"/>
</dbReference>
<comment type="catalytic activity">
    <reaction evidence="1">
        <text>S-ubiquitinyl-[E2 ubiquitin-conjugating enzyme]-L-cysteine + [acceptor protein]-L-lysine = [E2 ubiquitin-conjugating enzyme]-L-cysteine + N(6)-ubiquitinyl-[acceptor protein]-L-lysine.</text>
        <dbReference type="EC" id="2.3.2.26"/>
    </reaction>
</comment>
<dbReference type="InterPro" id="IPR014756">
    <property type="entry name" value="Ig_E-set"/>
</dbReference>
<dbReference type="FunFam" id="3.30.2410.10:FF:000013">
    <property type="entry name" value="Apoptosis-resistant E3 ubiquitin protein ligase 1"/>
    <property type="match status" value="1"/>
</dbReference>
<dbReference type="GO" id="GO:0043066">
    <property type="term" value="P:negative regulation of apoptotic process"/>
    <property type="evidence" value="ECO:0007669"/>
    <property type="project" value="TreeGrafter"/>
</dbReference>
<dbReference type="Gene3D" id="3.30.2410.10">
    <property type="entry name" value="Hect, E3 ligase catalytic domain"/>
    <property type="match status" value="1"/>
</dbReference>
<name>A0A8C4WWS7_EPTBU</name>
<dbReference type="FunFam" id="3.30.2160.10:FF:000008">
    <property type="entry name" value="Apoptosis-resistant E3 ubiquitin protein ligase 1"/>
    <property type="match status" value="1"/>
</dbReference>
<evidence type="ECO:0000256" key="6">
    <source>
        <dbReference type="PROSITE-ProRule" id="PRU00104"/>
    </source>
</evidence>
<dbReference type="InterPro" id="IPR035983">
    <property type="entry name" value="Hect_E3_ubiquitin_ligase"/>
</dbReference>
<evidence type="ECO:0000256" key="5">
    <source>
        <dbReference type="ARBA" id="ARBA00022786"/>
    </source>
</evidence>
<dbReference type="GO" id="GO:0005829">
    <property type="term" value="C:cytosol"/>
    <property type="evidence" value="ECO:0007669"/>
    <property type="project" value="TreeGrafter"/>
</dbReference>
<keyword evidence="4" id="KW-0808">Transferase</keyword>
<evidence type="ECO:0000256" key="7">
    <source>
        <dbReference type="SAM" id="Phobius"/>
    </source>
</evidence>
<feature type="active site" description="Glycyl thioester intermediate" evidence="6">
    <location>
        <position position="882"/>
    </location>
</feature>
<reference evidence="9" key="1">
    <citation type="submission" date="2025-05" db="UniProtKB">
        <authorList>
            <consortium name="Ensembl"/>
        </authorList>
    </citation>
    <scope>IDENTIFICATION</scope>
</reference>
<dbReference type="InterPro" id="IPR058738">
    <property type="entry name" value="PH-like_AREL1"/>
</dbReference>